<evidence type="ECO:0000259" key="7">
    <source>
        <dbReference type="Pfam" id="PF20160"/>
    </source>
</evidence>
<name>W9SUI0_9ROSA</name>
<feature type="domain" description="C-JID" evidence="7">
    <location>
        <begin position="870"/>
        <end position="1022"/>
    </location>
</feature>
<dbReference type="eggNOG" id="ENOG502SI7S">
    <property type="taxonomic scope" value="Eukaryota"/>
</dbReference>
<evidence type="ECO:0000256" key="2">
    <source>
        <dbReference type="ARBA" id="ARBA00022614"/>
    </source>
</evidence>
<dbReference type="InterPro" id="IPR042197">
    <property type="entry name" value="Apaf_helical"/>
</dbReference>
<sequence>MYFLFIHDSSEAIFVKNIVEEVLDRLCSVPSSKAADDFQGLVGINKRLEKMESLLSINSPTVRIIGIWGMGGIGKTTLAESLYKQFSSKYDSCFFTDVNQEVSKYGLNSLREKLLCKLLKRKCVDHMDNSFKDVQLRRKKVLVVLDNVHELEQLECLVGEHDAPSNIGERENCRFGVGSRIIATSRDKKLLMSKADEIYEVDALDSNEARSLFYLKAFKRDLPVRDFTDLVESVLDYAKGNPLALEVLGSYLHSRTRKEWKSALSELKKAPNERIQKVLRKSYDGLDRVKKSIFLDIACFFKGENRDFVEGILGSESHIGINVLIERSLITIKDCKLWMHDLIQEMGWEIGNEEPSKELAKRSRFWIPQDVIHVLENNCKGKSIEGIFLDLSKIDNDLWLEPTVFQAMYNLRLLKLYYHYDKSTTDKKCKVYFHQGHLHYLPNSLRYLNWWNYPSKTLPIKFRPESLVALEMPCSQLQQLWDGVQPLGNLKHIDLSDSMQLAGIPDLSHVSRLETVNLRGCESLVEIPPLKFQILDGPNSKQYGEDLYHTRAFGTLNLSGCTNLKTLPEITGNIRILMLSWTGIKELPSSIRSLENLVCLDLQGCENLEIFPELPRNIERLDFSCTTIREMATTSIDQCLRGVEVCHISCCKRLESIPSNPEILEPTENLDYLSVAESGIQELPLPYANIIGIPELSINRCRNIKTIPKCLCTLSCLTKVDLSYCNISEIPHCIGSLYSLTRLDLKENMFASIPSSIKQLPKLYHLDVSHCRYLRSLPELPSSIRDINAKGCLSMEKLLTSGPTLTQAYRVRYYDESVRFMFCDCLKLDQSARDIMAMDFLCRVICNAMISRVVKDVSEFGAAKIEICYPGNRIPKWIWHQSEGSSSLSIKLPPNWDTSKFFGFVVCVVLSFEELHWRNVCACCELHLRTKQGKSHHWTTFSMILDNIYFDPVLEEANEIKQEFLRSDHVFMWYDYYKRFLKGYDEDFEVAEMSFDFFCQEITPVTESSFKYEVKRCGIHMLCVEKEPMMKVFNNTSIEQCKKYMLEAKELGINTLQHVQSLQGSGDIAAVERGFQLKGMEVRSEDLLTLYDFFRMEAASYDIGSHAFDPWMSDDRIDFSSQDSNIALTLSTDPKSFPPEADALDQVNNPSCLEIVPIFYDFLGMEIQLHDERNSAGPSLDSTKTHEEAICLSIPFSIGFTGDQTNHIIFKNDSDAKMNDGEPSTTQVINFDIEESCFEKVTCFDFWCCSSFLSKLLGFTRPVVLNRLTCAVDRIALGIPVDPCGRPNWTPPVDRWCCTALSPINRCTLVLAKDSD</sequence>
<dbReference type="InterPro" id="IPR027417">
    <property type="entry name" value="P-loop_NTPase"/>
</dbReference>
<dbReference type="InterPro" id="IPR044974">
    <property type="entry name" value="Disease_R_plants"/>
</dbReference>
<evidence type="ECO:0000256" key="5">
    <source>
        <dbReference type="ARBA" id="ARBA00047304"/>
    </source>
</evidence>
<dbReference type="PANTHER" id="PTHR11017">
    <property type="entry name" value="LEUCINE-RICH REPEAT-CONTAINING PROTEIN"/>
    <property type="match status" value="1"/>
</dbReference>
<gene>
    <name evidence="9" type="ORF">L484_004578</name>
</gene>
<dbReference type="Proteomes" id="UP000030645">
    <property type="component" value="Unassembled WGS sequence"/>
</dbReference>
<evidence type="ECO:0000256" key="1">
    <source>
        <dbReference type="ARBA" id="ARBA00011982"/>
    </source>
</evidence>
<proteinExistence type="predicted"/>
<dbReference type="Gene3D" id="3.80.10.10">
    <property type="entry name" value="Ribonuclease Inhibitor"/>
    <property type="match status" value="3"/>
</dbReference>
<dbReference type="InterPro" id="IPR002182">
    <property type="entry name" value="NB-ARC"/>
</dbReference>
<feature type="domain" description="Disease resistance protein Roq1-like winged-helix" evidence="8">
    <location>
        <begin position="290"/>
        <end position="351"/>
    </location>
</feature>
<dbReference type="InterPro" id="IPR058192">
    <property type="entry name" value="WHD_ROQ1-like"/>
</dbReference>
<evidence type="ECO:0000256" key="3">
    <source>
        <dbReference type="ARBA" id="ARBA00022737"/>
    </source>
</evidence>
<organism evidence="9 10">
    <name type="scientific">Morus notabilis</name>
    <dbReference type="NCBI Taxonomy" id="981085"/>
    <lineage>
        <taxon>Eukaryota</taxon>
        <taxon>Viridiplantae</taxon>
        <taxon>Streptophyta</taxon>
        <taxon>Embryophyta</taxon>
        <taxon>Tracheophyta</taxon>
        <taxon>Spermatophyta</taxon>
        <taxon>Magnoliopsida</taxon>
        <taxon>eudicotyledons</taxon>
        <taxon>Gunneridae</taxon>
        <taxon>Pentapetalae</taxon>
        <taxon>rosids</taxon>
        <taxon>fabids</taxon>
        <taxon>Rosales</taxon>
        <taxon>Moraceae</taxon>
        <taxon>Moreae</taxon>
        <taxon>Morus</taxon>
    </lineage>
</organism>
<dbReference type="Pfam" id="PF07725">
    <property type="entry name" value="LRR_3"/>
    <property type="match status" value="1"/>
</dbReference>
<evidence type="ECO:0000313" key="10">
    <source>
        <dbReference type="Proteomes" id="UP000030645"/>
    </source>
</evidence>
<keyword evidence="4" id="KW-0520">NAD</keyword>
<protein>
    <recommendedName>
        <fullName evidence="1">ADP-ribosyl cyclase/cyclic ADP-ribose hydrolase</fullName>
        <ecNumber evidence="1">3.2.2.6</ecNumber>
    </recommendedName>
</protein>
<dbReference type="InterPro" id="IPR045344">
    <property type="entry name" value="C-JID"/>
</dbReference>
<dbReference type="EC" id="3.2.2.6" evidence="1"/>
<dbReference type="Pfam" id="PF23282">
    <property type="entry name" value="WHD_ROQ1"/>
    <property type="match status" value="1"/>
</dbReference>
<keyword evidence="3" id="KW-0677">Repeat</keyword>
<dbReference type="GO" id="GO:0043531">
    <property type="term" value="F:ADP binding"/>
    <property type="evidence" value="ECO:0007669"/>
    <property type="project" value="InterPro"/>
</dbReference>
<reference evidence="10" key="1">
    <citation type="submission" date="2013-01" db="EMBL/GenBank/DDBJ databases">
        <title>Draft Genome Sequence of a Mulberry Tree, Morus notabilis C.K. Schneid.</title>
        <authorList>
            <person name="He N."/>
            <person name="Zhao S."/>
        </authorList>
    </citation>
    <scope>NUCLEOTIDE SEQUENCE</scope>
</reference>
<dbReference type="Pfam" id="PF20160">
    <property type="entry name" value="C-JID"/>
    <property type="match status" value="1"/>
</dbReference>
<dbReference type="GO" id="GO:0061809">
    <property type="term" value="F:NAD+ nucleosidase activity, cyclic ADP-ribose generating"/>
    <property type="evidence" value="ECO:0007669"/>
    <property type="project" value="UniProtKB-EC"/>
</dbReference>
<dbReference type="Pfam" id="PF00931">
    <property type="entry name" value="NB-ARC"/>
    <property type="match status" value="1"/>
</dbReference>
<dbReference type="InterPro" id="IPR001611">
    <property type="entry name" value="Leu-rich_rpt"/>
</dbReference>
<dbReference type="Gene3D" id="1.10.8.430">
    <property type="entry name" value="Helical domain of apoptotic protease-activating factors"/>
    <property type="match status" value="1"/>
</dbReference>
<dbReference type="InterPro" id="IPR011713">
    <property type="entry name" value="Leu-rich_rpt_3"/>
</dbReference>
<dbReference type="PANTHER" id="PTHR11017:SF479">
    <property type="entry name" value="DISEASE RESISTANCE PROTEIN (TIR-NBS-LRR CLASS) FAMILY"/>
    <property type="match status" value="1"/>
</dbReference>
<dbReference type="Pfam" id="PF00560">
    <property type="entry name" value="LRR_1"/>
    <property type="match status" value="1"/>
</dbReference>
<comment type="catalytic activity">
    <reaction evidence="5">
        <text>NAD(+) + H2O = ADP-D-ribose + nicotinamide + H(+)</text>
        <dbReference type="Rhea" id="RHEA:16301"/>
        <dbReference type="ChEBI" id="CHEBI:15377"/>
        <dbReference type="ChEBI" id="CHEBI:15378"/>
        <dbReference type="ChEBI" id="CHEBI:17154"/>
        <dbReference type="ChEBI" id="CHEBI:57540"/>
        <dbReference type="ChEBI" id="CHEBI:57967"/>
        <dbReference type="EC" id="3.2.2.6"/>
    </reaction>
    <physiologicalReaction direction="left-to-right" evidence="5">
        <dbReference type="Rhea" id="RHEA:16302"/>
    </physiologicalReaction>
</comment>
<dbReference type="InterPro" id="IPR032675">
    <property type="entry name" value="LRR_dom_sf"/>
</dbReference>
<accession>W9SUI0</accession>
<dbReference type="SUPFAM" id="SSF52058">
    <property type="entry name" value="L domain-like"/>
    <property type="match status" value="1"/>
</dbReference>
<dbReference type="PRINTS" id="PR00364">
    <property type="entry name" value="DISEASERSIST"/>
</dbReference>
<keyword evidence="10" id="KW-1185">Reference proteome</keyword>
<dbReference type="Gene3D" id="3.40.50.300">
    <property type="entry name" value="P-loop containing nucleotide triphosphate hydrolases"/>
    <property type="match status" value="1"/>
</dbReference>
<evidence type="ECO:0000259" key="8">
    <source>
        <dbReference type="Pfam" id="PF23282"/>
    </source>
</evidence>
<evidence type="ECO:0000259" key="6">
    <source>
        <dbReference type="Pfam" id="PF00931"/>
    </source>
</evidence>
<feature type="domain" description="NB-ARC" evidence="6">
    <location>
        <begin position="47"/>
        <end position="221"/>
    </location>
</feature>
<dbReference type="GO" id="GO:0006952">
    <property type="term" value="P:defense response"/>
    <property type="evidence" value="ECO:0007669"/>
    <property type="project" value="InterPro"/>
</dbReference>
<evidence type="ECO:0000313" key="9">
    <source>
        <dbReference type="EMBL" id="EXC27506.1"/>
    </source>
</evidence>
<keyword evidence="2" id="KW-0433">Leucine-rich repeat</keyword>
<dbReference type="EMBL" id="KE346148">
    <property type="protein sequence ID" value="EXC27506.1"/>
    <property type="molecule type" value="Genomic_DNA"/>
</dbReference>
<evidence type="ECO:0000256" key="4">
    <source>
        <dbReference type="ARBA" id="ARBA00023027"/>
    </source>
</evidence>
<dbReference type="SUPFAM" id="SSF52540">
    <property type="entry name" value="P-loop containing nucleoside triphosphate hydrolases"/>
    <property type="match status" value="1"/>
</dbReference>